<comment type="caution">
    <text evidence="12">The sequence shown here is derived from an EMBL/GenBank/DDBJ whole genome shotgun (WGS) entry which is preliminary data.</text>
</comment>
<protein>
    <recommendedName>
        <fullName evidence="4">2-dehydropantoate 2-reductase</fullName>
        <ecNumber evidence="3">1.1.1.169</ecNumber>
    </recommendedName>
    <alternativeName>
        <fullName evidence="8">Ketopantoate reductase</fullName>
    </alternativeName>
</protein>
<dbReference type="EMBL" id="PVNP01000192">
    <property type="protein sequence ID" value="PRO72167.1"/>
    <property type="molecule type" value="Genomic_DNA"/>
</dbReference>
<organism evidence="12 13">
    <name type="scientific">Alteromonas alba</name>
    <dbReference type="NCBI Taxonomy" id="2079529"/>
    <lineage>
        <taxon>Bacteria</taxon>
        <taxon>Pseudomonadati</taxon>
        <taxon>Pseudomonadota</taxon>
        <taxon>Gammaproteobacteria</taxon>
        <taxon>Alteromonadales</taxon>
        <taxon>Alteromonadaceae</taxon>
        <taxon>Alteromonas/Salinimonas group</taxon>
        <taxon>Alteromonas</taxon>
    </lineage>
</organism>
<dbReference type="Gene3D" id="1.10.1040.10">
    <property type="entry name" value="N-(1-d-carboxylethyl)-l-norvaline Dehydrogenase, domain 2"/>
    <property type="match status" value="1"/>
</dbReference>
<dbReference type="Pfam" id="PF02558">
    <property type="entry name" value="ApbA"/>
    <property type="match status" value="1"/>
</dbReference>
<dbReference type="UniPathway" id="UPA00028">
    <property type="reaction ID" value="UER00004"/>
</dbReference>
<gene>
    <name evidence="12" type="ORF">C6Y40_18495</name>
</gene>
<evidence type="ECO:0000256" key="2">
    <source>
        <dbReference type="ARBA" id="ARBA00007870"/>
    </source>
</evidence>
<evidence type="ECO:0000256" key="1">
    <source>
        <dbReference type="ARBA" id="ARBA00004994"/>
    </source>
</evidence>
<dbReference type="EC" id="1.1.1.169" evidence="3"/>
<dbReference type="InterPro" id="IPR003710">
    <property type="entry name" value="ApbA"/>
</dbReference>
<evidence type="ECO:0000313" key="13">
    <source>
        <dbReference type="Proteomes" id="UP000238949"/>
    </source>
</evidence>
<dbReference type="Proteomes" id="UP000238949">
    <property type="component" value="Unassembled WGS sequence"/>
</dbReference>
<proteinExistence type="inferred from homology"/>
<evidence type="ECO:0000259" key="11">
    <source>
        <dbReference type="Pfam" id="PF08546"/>
    </source>
</evidence>
<dbReference type="Gene3D" id="3.40.50.720">
    <property type="entry name" value="NAD(P)-binding Rossmann-like Domain"/>
    <property type="match status" value="1"/>
</dbReference>
<dbReference type="AlphaFoldDB" id="A0A2S9V6T6"/>
<dbReference type="PANTHER" id="PTHR43765">
    <property type="entry name" value="2-DEHYDROPANTOATE 2-REDUCTASE-RELATED"/>
    <property type="match status" value="1"/>
</dbReference>
<keyword evidence="5" id="KW-0566">Pantothenate biosynthesis</keyword>
<evidence type="ECO:0000256" key="4">
    <source>
        <dbReference type="ARBA" id="ARBA00019465"/>
    </source>
</evidence>
<evidence type="ECO:0000256" key="9">
    <source>
        <dbReference type="ARBA" id="ARBA00048793"/>
    </source>
</evidence>
<reference evidence="13" key="1">
    <citation type="journal article" date="2020" name="Int. J. Syst. Evol. Microbiol.">
        <title>Alteromonas alba sp. nov., a marine bacterium isolated from the seawater of the West Pacific Ocean.</title>
        <authorList>
            <person name="Sun C."/>
            <person name="Wu Y.-H."/>
            <person name="Xamxidin M."/>
            <person name="Cheng H."/>
            <person name="Xu X.-W."/>
        </authorList>
    </citation>
    <scope>NUCLEOTIDE SEQUENCE [LARGE SCALE GENOMIC DNA]</scope>
    <source>
        <strain evidence="13">190</strain>
    </source>
</reference>
<sequence>MSVSFTVRITFMAQYQHVIVGSGLIGSFVGGIIGQSARVSFIGRPNWLGRLAEGISLTDYAGNKAEYKANAGQCLKELPAKIERSIIWLTVKNTALEEMLARLQPVIAPDCIIVCCQNGLGATALTRKYLPGIRVLHGIVGCNVVWDESLKQLQKSTEGEFYLEQPEDLAPEVTRALCAVQHKLLMLHWHKGIEAVAWAKLQLNLANSINAIVNQPVRTMLLDRACRQVIAALMDELLAVTAACNIRLPRLTRVPARYLPAVLRLPDWLFKRLASAMLHIEPTARSSMWWDLQAGRVTEIDYLNGAVAEQGALSGVACPINKSVADLVKSLETSALVAARRPLDGNTLKFKLHLE</sequence>
<evidence type="ECO:0000259" key="10">
    <source>
        <dbReference type="Pfam" id="PF02558"/>
    </source>
</evidence>
<keyword evidence="7" id="KW-0560">Oxidoreductase</keyword>
<dbReference type="SUPFAM" id="SSF48179">
    <property type="entry name" value="6-phosphogluconate dehydrogenase C-terminal domain-like"/>
    <property type="match status" value="1"/>
</dbReference>
<evidence type="ECO:0000256" key="8">
    <source>
        <dbReference type="ARBA" id="ARBA00032024"/>
    </source>
</evidence>
<feature type="domain" description="Ketopantoate reductase C-terminal" evidence="11">
    <location>
        <begin position="193"/>
        <end position="332"/>
    </location>
</feature>
<dbReference type="PANTHER" id="PTHR43765:SF2">
    <property type="entry name" value="2-DEHYDROPANTOATE 2-REDUCTASE"/>
    <property type="match status" value="1"/>
</dbReference>
<keyword evidence="13" id="KW-1185">Reference proteome</keyword>
<dbReference type="Pfam" id="PF08546">
    <property type="entry name" value="ApbA_C"/>
    <property type="match status" value="1"/>
</dbReference>
<comment type="similarity">
    <text evidence="2">Belongs to the ketopantoate reductase family.</text>
</comment>
<dbReference type="RefSeq" id="WP_105935880.1">
    <property type="nucleotide sequence ID" value="NZ_PVNP01000192.1"/>
</dbReference>
<feature type="domain" description="Ketopantoate reductase N-terminal" evidence="10">
    <location>
        <begin position="18"/>
        <end position="163"/>
    </location>
</feature>
<evidence type="ECO:0000313" key="12">
    <source>
        <dbReference type="EMBL" id="PRO72167.1"/>
    </source>
</evidence>
<dbReference type="InterPro" id="IPR008927">
    <property type="entry name" value="6-PGluconate_DH-like_C_sf"/>
</dbReference>
<evidence type="ECO:0000256" key="6">
    <source>
        <dbReference type="ARBA" id="ARBA00022857"/>
    </source>
</evidence>
<dbReference type="SUPFAM" id="SSF51735">
    <property type="entry name" value="NAD(P)-binding Rossmann-fold domains"/>
    <property type="match status" value="1"/>
</dbReference>
<evidence type="ECO:0000256" key="7">
    <source>
        <dbReference type="ARBA" id="ARBA00023002"/>
    </source>
</evidence>
<dbReference type="InterPro" id="IPR013328">
    <property type="entry name" value="6PGD_dom2"/>
</dbReference>
<dbReference type="GO" id="GO:0005737">
    <property type="term" value="C:cytoplasm"/>
    <property type="evidence" value="ECO:0007669"/>
    <property type="project" value="TreeGrafter"/>
</dbReference>
<accession>A0A2S9V6T6</accession>
<comment type="catalytic activity">
    <reaction evidence="9">
        <text>(R)-pantoate + NADP(+) = 2-dehydropantoate + NADPH + H(+)</text>
        <dbReference type="Rhea" id="RHEA:16233"/>
        <dbReference type="ChEBI" id="CHEBI:11561"/>
        <dbReference type="ChEBI" id="CHEBI:15378"/>
        <dbReference type="ChEBI" id="CHEBI:15980"/>
        <dbReference type="ChEBI" id="CHEBI:57783"/>
        <dbReference type="ChEBI" id="CHEBI:58349"/>
        <dbReference type="EC" id="1.1.1.169"/>
    </reaction>
</comment>
<name>A0A2S9V6T6_9ALTE</name>
<evidence type="ECO:0000256" key="3">
    <source>
        <dbReference type="ARBA" id="ARBA00013014"/>
    </source>
</evidence>
<dbReference type="InterPro" id="IPR013332">
    <property type="entry name" value="KPR_N"/>
</dbReference>
<dbReference type="GO" id="GO:0050661">
    <property type="term" value="F:NADP binding"/>
    <property type="evidence" value="ECO:0007669"/>
    <property type="project" value="TreeGrafter"/>
</dbReference>
<dbReference type="InterPro" id="IPR013752">
    <property type="entry name" value="KPA_reductase"/>
</dbReference>
<dbReference type="GO" id="GO:0015940">
    <property type="term" value="P:pantothenate biosynthetic process"/>
    <property type="evidence" value="ECO:0007669"/>
    <property type="project" value="UniProtKB-UniPathway"/>
</dbReference>
<dbReference type="NCBIfam" id="TIGR00745">
    <property type="entry name" value="apbA_panE"/>
    <property type="match status" value="1"/>
</dbReference>
<dbReference type="InterPro" id="IPR050838">
    <property type="entry name" value="Ketopantoate_reductase"/>
</dbReference>
<dbReference type="GO" id="GO:0008677">
    <property type="term" value="F:2-dehydropantoate 2-reductase activity"/>
    <property type="evidence" value="ECO:0007669"/>
    <property type="project" value="UniProtKB-EC"/>
</dbReference>
<dbReference type="OrthoDB" id="6530772at2"/>
<dbReference type="InterPro" id="IPR036291">
    <property type="entry name" value="NAD(P)-bd_dom_sf"/>
</dbReference>
<keyword evidence="6" id="KW-0521">NADP</keyword>
<comment type="pathway">
    <text evidence="1">Cofactor biosynthesis; (R)-pantothenate biosynthesis; (R)-pantoate from 3-methyl-2-oxobutanoate: step 2/2.</text>
</comment>
<evidence type="ECO:0000256" key="5">
    <source>
        <dbReference type="ARBA" id="ARBA00022655"/>
    </source>
</evidence>